<dbReference type="InterPro" id="IPR005358">
    <property type="entry name" value="Puta_zinc/iron-chelating_dom"/>
</dbReference>
<reference evidence="2" key="1">
    <citation type="journal article" date="2019" name="Int. J. Syst. Evol. Microbiol.">
        <title>The Global Catalogue of Microorganisms (GCM) 10K type strain sequencing project: providing services to taxonomists for standard genome sequencing and annotation.</title>
        <authorList>
            <consortium name="The Broad Institute Genomics Platform"/>
            <consortium name="The Broad Institute Genome Sequencing Center for Infectious Disease"/>
            <person name="Wu L."/>
            <person name="Ma J."/>
        </authorList>
    </citation>
    <scope>NUCLEOTIDE SEQUENCE [LARGE SCALE GENOMIC DNA]</scope>
    <source>
        <strain evidence="2">CGMCC 1.13587</strain>
    </source>
</reference>
<keyword evidence="2" id="KW-1185">Reference proteome</keyword>
<gene>
    <name evidence="1" type="ORF">ACFPPB_10400</name>
</gene>
<dbReference type="EMBL" id="JBHSNG010000009">
    <property type="protein sequence ID" value="MFC5581520.1"/>
    <property type="molecule type" value="Genomic_DNA"/>
</dbReference>
<dbReference type="RefSeq" id="WP_377326758.1">
    <property type="nucleotide sequence ID" value="NZ_JBHSNG010000009.1"/>
</dbReference>
<accession>A0ABW0SXS2</accession>
<proteinExistence type="predicted"/>
<protein>
    <submittedName>
        <fullName evidence="1">YkgJ family cysteine cluster protein</fullName>
    </submittedName>
</protein>
<dbReference type="InterPro" id="IPR052572">
    <property type="entry name" value="UPF0153_domain"/>
</dbReference>
<evidence type="ECO:0000313" key="1">
    <source>
        <dbReference type="EMBL" id="MFC5581520.1"/>
    </source>
</evidence>
<dbReference type="Proteomes" id="UP001596111">
    <property type="component" value="Unassembled WGS sequence"/>
</dbReference>
<sequence length="88" mass="8927">MSGLACRAGCGACCIAPSISSPIPGMPNGKPAGVRCVQLTGDNRCAIFGDPRRPAVCASLQPEPAMCGTDRTHALAWLAWLETATAGA</sequence>
<dbReference type="PANTHER" id="PTHR36931">
    <property type="entry name" value="UPF0153 PROTEIN YEIW"/>
    <property type="match status" value="1"/>
</dbReference>
<comment type="caution">
    <text evidence="1">The sequence shown here is derived from an EMBL/GenBank/DDBJ whole genome shotgun (WGS) entry which is preliminary data.</text>
</comment>
<dbReference type="PANTHER" id="PTHR36931:SF1">
    <property type="entry name" value="UPF0153 PROTEIN YEIW"/>
    <property type="match status" value="1"/>
</dbReference>
<name>A0ABW0SXS2_9GAMM</name>
<organism evidence="1 2">
    <name type="scientific">Rhodanobacter terrae</name>
    <dbReference type="NCBI Taxonomy" id="418647"/>
    <lineage>
        <taxon>Bacteria</taxon>
        <taxon>Pseudomonadati</taxon>
        <taxon>Pseudomonadota</taxon>
        <taxon>Gammaproteobacteria</taxon>
        <taxon>Lysobacterales</taxon>
        <taxon>Rhodanobacteraceae</taxon>
        <taxon>Rhodanobacter</taxon>
    </lineage>
</organism>
<dbReference type="Pfam" id="PF03692">
    <property type="entry name" value="CxxCxxCC"/>
    <property type="match status" value="1"/>
</dbReference>
<evidence type="ECO:0000313" key="2">
    <source>
        <dbReference type="Proteomes" id="UP001596111"/>
    </source>
</evidence>